<comment type="subunit">
    <text evidence="2">Homotetramer.</text>
</comment>
<dbReference type="Pfam" id="PF14736">
    <property type="entry name" value="N_Asn_amidohyd"/>
    <property type="match status" value="1"/>
</dbReference>
<dbReference type="PANTHER" id="PTHR44252">
    <property type="entry name" value="D-ERYTHRULOSE REDUCTASE"/>
    <property type="match status" value="1"/>
</dbReference>
<evidence type="ECO:0000313" key="7">
    <source>
        <dbReference type="Proteomes" id="UP000245119"/>
    </source>
</evidence>
<dbReference type="AlphaFoldDB" id="A0A2T7PZ75"/>
<dbReference type="InterPro" id="IPR036291">
    <property type="entry name" value="NAD(P)-bd_dom_sf"/>
</dbReference>
<name>A0A2T7PZ75_POMCA</name>
<accession>A0A2T7PZ75</accession>
<dbReference type="Proteomes" id="UP000245119">
    <property type="component" value="Linkage Group LG1"/>
</dbReference>
<dbReference type="InterPro" id="IPR026750">
    <property type="entry name" value="NTAN1"/>
</dbReference>
<dbReference type="GO" id="GO:0006006">
    <property type="term" value="P:glucose metabolic process"/>
    <property type="evidence" value="ECO:0007669"/>
    <property type="project" value="TreeGrafter"/>
</dbReference>
<comment type="caution">
    <text evidence="6">The sequence shown here is derived from an EMBL/GenBank/DDBJ whole genome shotgun (WGS) entry which is preliminary data.</text>
</comment>
<evidence type="ECO:0000313" key="6">
    <source>
        <dbReference type="EMBL" id="PVD38697.1"/>
    </source>
</evidence>
<proteinExistence type="inferred from homology"/>
<evidence type="ECO:0000256" key="4">
    <source>
        <dbReference type="ARBA" id="ARBA00023002"/>
    </source>
</evidence>
<dbReference type="Pfam" id="PF00106">
    <property type="entry name" value="adh_short"/>
    <property type="match status" value="1"/>
</dbReference>
<dbReference type="InterPro" id="IPR051737">
    <property type="entry name" value="L-xylulose/Carbonyl_redctase"/>
</dbReference>
<dbReference type="PRINTS" id="PR00080">
    <property type="entry name" value="SDRFAMILY"/>
</dbReference>
<dbReference type="OrthoDB" id="539995at2759"/>
<keyword evidence="3" id="KW-0521">NADP</keyword>
<dbReference type="STRING" id="400727.A0A2T7PZ75"/>
<organism evidence="6 7">
    <name type="scientific">Pomacea canaliculata</name>
    <name type="common">Golden apple snail</name>
    <dbReference type="NCBI Taxonomy" id="400727"/>
    <lineage>
        <taxon>Eukaryota</taxon>
        <taxon>Metazoa</taxon>
        <taxon>Spiralia</taxon>
        <taxon>Lophotrochozoa</taxon>
        <taxon>Mollusca</taxon>
        <taxon>Gastropoda</taxon>
        <taxon>Caenogastropoda</taxon>
        <taxon>Architaenioglossa</taxon>
        <taxon>Ampullarioidea</taxon>
        <taxon>Ampullariidae</taxon>
        <taxon>Pomacea</taxon>
    </lineage>
</organism>
<reference evidence="6 7" key="1">
    <citation type="submission" date="2018-04" db="EMBL/GenBank/DDBJ databases">
        <title>The genome of golden apple snail Pomacea canaliculata provides insight into stress tolerance and invasive adaptation.</title>
        <authorList>
            <person name="Liu C."/>
            <person name="Liu B."/>
            <person name="Ren Y."/>
            <person name="Zhang Y."/>
            <person name="Wang H."/>
            <person name="Li S."/>
            <person name="Jiang F."/>
            <person name="Yin L."/>
            <person name="Zhang G."/>
            <person name="Qian W."/>
            <person name="Fan W."/>
        </authorList>
    </citation>
    <scope>NUCLEOTIDE SEQUENCE [LARGE SCALE GENOMIC DNA]</scope>
    <source>
        <strain evidence="6">SZHN2017</strain>
        <tissue evidence="6">Muscle</tissue>
    </source>
</reference>
<dbReference type="InterPro" id="IPR002347">
    <property type="entry name" value="SDR_fam"/>
</dbReference>
<keyword evidence="4" id="KW-0560">Oxidoreductase</keyword>
<dbReference type="SUPFAM" id="SSF51735">
    <property type="entry name" value="NAD(P)-binding Rossmann-fold domains"/>
    <property type="match status" value="1"/>
</dbReference>
<feature type="non-terminal residue" evidence="6">
    <location>
        <position position="258"/>
    </location>
</feature>
<dbReference type="PRINTS" id="PR00081">
    <property type="entry name" value="GDHRDH"/>
</dbReference>
<keyword evidence="7" id="KW-1185">Reference proteome</keyword>
<dbReference type="GO" id="GO:0050038">
    <property type="term" value="F:L-xylulose reductase (NADPH) activity"/>
    <property type="evidence" value="ECO:0007669"/>
    <property type="project" value="TreeGrafter"/>
</dbReference>
<dbReference type="Gene3D" id="3.40.50.720">
    <property type="entry name" value="NAD(P)-binding Rossmann-like Domain"/>
    <property type="match status" value="1"/>
</dbReference>
<evidence type="ECO:0000256" key="2">
    <source>
        <dbReference type="ARBA" id="ARBA00011881"/>
    </source>
</evidence>
<dbReference type="GO" id="GO:0004090">
    <property type="term" value="F:carbonyl reductase (NADPH) activity"/>
    <property type="evidence" value="ECO:0007669"/>
    <property type="project" value="TreeGrafter"/>
</dbReference>
<dbReference type="InterPro" id="IPR020904">
    <property type="entry name" value="Sc_DH/Rdtase_CS"/>
</dbReference>
<gene>
    <name evidence="6" type="ORF">C0Q70_01317</name>
</gene>
<dbReference type="GO" id="GO:0005997">
    <property type="term" value="P:xylulose metabolic process"/>
    <property type="evidence" value="ECO:0007669"/>
    <property type="project" value="TreeGrafter"/>
</dbReference>
<dbReference type="EMBL" id="PZQS01000001">
    <property type="protein sequence ID" value="PVD38697.1"/>
    <property type="molecule type" value="Genomic_DNA"/>
</dbReference>
<dbReference type="PANTHER" id="PTHR44252:SF3">
    <property type="entry name" value="D-ERYTHRULOSE REDUCTASE-RELATED"/>
    <property type="match status" value="1"/>
</dbReference>
<dbReference type="GO" id="GO:0008418">
    <property type="term" value="F:protein-N-terminal asparagine amidohydrolase activity"/>
    <property type="evidence" value="ECO:0007669"/>
    <property type="project" value="InterPro"/>
</dbReference>
<evidence type="ECO:0000256" key="1">
    <source>
        <dbReference type="ARBA" id="ARBA00006484"/>
    </source>
</evidence>
<evidence type="ECO:0000256" key="3">
    <source>
        <dbReference type="ARBA" id="ARBA00022857"/>
    </source>
</evidence>
<evidence type="ECO:0000256" key="5">
    <source>
        <dbReference type="RuleBase" id="RU000363"/>
    </source>
</evidence>
<dbReference type="PROSITE" id="PS00061">
    <property type="entry name" value="ADH_SHORT"/>
    <property type="match status" value="1"/>
</dbReference>
<comment type="similarity">
    <text evidence="1 5">Belongs to the short-chain dehydrogenases/reductases (SDR) family.</text>
</comment>
<sequence length="258" mass="28103">MVERGQGGAIVNISSVASTIGLADHAVYCSTKGAVDSLTQVMALELGVKKIRVNCVNPTVVMTDMGRKVWSDPAKANPVLARIPLGHFAGSGAVCMLHFDGYSMNQGVESMVQLILELSQHKLEGRLEFHVVGGFMDDNHISEKISMALFRHLSQCKEDIYLVTACIGDVNTTYKNGVPFPVIYGVAVDVQTGAIYNASFPDHGPDEPLRSTRVFSGNSDNYSVYNYSKGLLEIGPFAYSQLPDLDALLMMPDSFYRQ</sequence>
<protein>
    <submittedName>
        <fullName evidence="6">Uncharacterized protein</fullName>
    </submittedName>
</protein>